<dbReference type="PANTHER" id="PTHR35511:SF2">
    <property type="entry name" value="A-KINASE ANCHOR-LIKE PROTEIN"/>
    <property type="match status" value="1"/>
</dbReference>
<proteinExistence type="predicted"/>
<feature type="compositionally biased region" description="Polar residues" evidence="1">
    <location>
        <begin position="73"/>
        <end position="83"/>
    </location>
</feature>
<reference evidence="2" key="1">
    <citation type="submission" date="2015-04" db="UniProtKB">
        <authorList>
            <consortium name="EnsemblPlants"/>
        </authorList>
    </citation>
    <scope>IDENTIFICATION</scope>
</reference>
<keyword evidence="3" id="KW-1185">Reference proteome</keyword>
<sequence>MATEEEAREATDGQEVQVEAANDLQAQFDSKLSSIKEIKGEAQTMDSTEGILKISEDEVLVEAPSETKIPSEHSLNGMTSSLNGHVDKEENISNEQPHEINQESQEQLMEQVLTRAIKAMKKRLAMERVHQKIPPFSNVRMQRPRTMANKISKVI</sequence>
<dbReference type="EnsemblPlants" id="OPUNC02G01920.3">
    <property type="protein sequence ID" value="OPUNC02G01920.3"/>
    <property type="gene ID" value="OPUNC02G01920"/>
</dbReference>
<accession>A0A0E0JV51</accession>
<dbReference type="AlphaFoldDB" id="A0A0E0JV51"/>
<evidence type="ECO:0000313" key="2">
    <source>
        <dbReference type="EnsemblPlants" id="OPUNC02G01920.3"/>
    </source>
</evidence>
<dbReference type="Proteomes" id="UP000026962">
    <property type="component" value="Chromosome 2"/>
</dbReference>
<evidence type="ECO:0000256" key="1">
    <source>
        <dbReference type="SAM" id="MobiDB-lite"/>
    </source>
</evidence>
<protein>
    <submittedName>
        <fullName evidence="2">Uncharacterized protein</fullName>
    </submittedName>
</protein>
<dbReference type="Gramene" id="OPUNC02G01920.3">
    <property type="protein sequence ID" value="OPUNC02G01920.3"/>
    <property type="gene ID" value="OPUNC02G01920"/>
</dbReference>
<feature type="region of interest" description="Disordered" evidence="1">
    <location>
        <begin position="66"/>
        <end position="85"/>
    </location>
</feature>
<name>A0A0E0JV51_ORYPU</name>
<evidence type="ECO:0000313" key="3">
    <source>
        <dbReference type="Proteomes" id="UP000026962"/>
    </source>
</evidence>
<organism evidence="2">
    <name type="scientific">Oryza punctata</name>
    <name type="common">Red rice</name>
    <dbReference type="NCBI Taxonomy" id="4537"/>
    <lineage>
        <taxon>Eukaryota</taxon>
        <taxon>Viridiplantae</taxon>
        <taxon>Streptophyta</taxon>
        <taxon>Embryophyta</taxon>
        <taxon>Tracheophyta</taxon>
        <taxon>Spermatophyta</taxon>
        <taxon>Magnoliopsida</taxon>
        <taxon>Liliopsida</taxon>
        <taxon>Poales</taxon>
        <taxon>Poaceae</taxon>
        <taxon>BOP clade</taxon>
        <taxon>Oryzoideae</taxon>
        <taxon>Oryzeae</taxon>
        <taxon>Oryzinae</taxon>
        <taxon>Oryza</taxon>
    </lineage>
</organism>
<dbReference type="PANTHER" id="PTHR35511">
    <property type="entry name" value="A-KINASE ANCHOR-LIKE PROTEIN"/>
    <property type="match status" value="1"/>
</dbReference>
<reference evidence="2" key="2">
    <citation type="submission" date="2018-05" db="EMBL/GenBank/DDBJ databases">
        <title>OpunRS2 (Oryza punctata Reference Sequence Version 2).</title>
        <authorList>
            <person name="Zhang J."/>
            <person name="Kudrna D."/>
            <person name="Lee S."/>
            <person name="Talag J."/>
            <person name="Welchert J."/>
            <person name="Wing R.A."/>
        </authorList>
    </citation>
    <scope>NUCLEOTIDE SEQUENCE [LARGE SCALE GENOMIC DNA]</scope>
</reference>
<dbReference type="HOGENOM" id="CLU_1698352_0_0_1"/>